<gene>
    <name evidence="2" type="ORF">UFOVP321_10</name>
</gene>
<organism evidence="2">
    <name type="scientific">uncultured Caudovirales phage</name>
    <dbReference type="NCBI Taxonomy" id="2100421"/>
    <lineage>
        <taxon>Viruses</taxon>
        <taxon>Duplodnaviria</taxon>
        <taxon>Heunggongvirae</taxon>
        <taxon>Uroviricota</taxon>
        <taxon>Caudoviricetes</taxon>
        <taxon>Peduoviridae</taxon>
        <taxon>Maltschvirus</taxon>
        <taxon>Maltschvirus maltsch</taxon>
    </lineage>
</organism>
<reference evidence="2" key="1">
    <citation type="submission" date="2020-04" db="EMBL/GenBank/DDBJ databases">
        <authorList>
            <person name="Chiriac C."/>
            <person name="Salcher M."/>
            <person name="Ghai R."/>
            <person name="Kavagutti S V."/>
        </authorList>
    </citation>
    <scope>NUCLEOTIDE SEQUENCE</scope>
</reference>
<dbReference type="InterPro" id="IPR027924">
    <property type="entry name" value="XkdF"/>
</dbReference>
<dbReference type="Pfam" id="PF14550">
    <property type="entry name" value="Peptidase_S78_2"/>
    <property type="match status" value="1"/>
</dbReference>
<name>A0A6J5LWL1_9CAUD</name>
<protein>
    <submittedName>
        <fullName evidence="2">Phage-like element PBSX protein, XkdF</fullName>
    </submittedName>
</protein>
<accession>A0A6J5LWL1</accession>
<sequence length="246" mass="28415">MEKKLPIFNLEITSDLEDDVEVDVVSLVDRPAIERSFLMFKDDKFIDPIIGEGKDKFLPRCIEYVINEGKETEQAVAICNSIWDEHFAVKELKQNFAIQSEEERIISGPLMLADTPIYRNDDNGEYYVVFTKETIKKIAQRFFKKGYQSNVNLMHDQGNLTDGLTMFESWLKDDKRGIKAMKGFEDVPDGSWFVSFKVDNDEVWEMVKAGKVRGFSVEGQFNYRKTGDKRIEQLWENVLGVLAQIG</sequence>
<evidence type="ECO:0000313" key="2">
    <source>
        <dbReference type="EMBL" id="CAB4137180.1"/>
    </source>
</evidence>
<dbReference type="EMBL" id="LR796333">
    <property type="protein sequence ID" value="CAB4137180.1"/>
    <property type="molecule type" value="Genomic_DNA"/>
</dbReference>
<feature type="domain" description="Phage-like element PBSX protein XkdF" evidence="1">
    <location>
        <begin position="117"/>
        <end position="220"/>
    </location>
</feature>
<proteinExistence type="predicted"/>
<evidence type="ECO:0000259" key="1">
    <source>
        <dbReference type="Pfam" id="PF14550"/>
    </source>
</evidence>